<proteinExistence type="predicted"/>
<evidence type="ECO:0000313" key="2">
    <source>
        <dbReference type="Proteomes" id="UP001186944"/>
    </source>
</evidence>
<dbReference type="AlphaFoldDB" id="A0AA88XSK3"/>
<name>A0AA88XSK3_PINIB</name>
<keyword evidence="2" id="KW-1185">Reference proteome</keyword>
<dbReference type="PANTHER" id="PTHR22996">
    <property type="entry name" value="MAHOGUNIN"/>
    <property type="match status" value="1"/>
</dbReference>
<dbReference type="GO" id="GO:0005737">
    <property type="term" value="C:cytoplasm"/>
    <property type="evidence" value="ECO:0007669"/>
    <property type="project" value="TreeGrafter"/>
</dbReference>
<reference evidence="1" key="1">
    <citation type="submission" date="2019-08" db="EMBL/GenBank/DDBJ databases">
        <title>The improved chromosome-level genome for the pearl oyster Pinctada fucata martensii using PacBio sequencing and Hi-C.</title>
        <authorList>
            <person name="Zheng Z."/>
        </authorList>
    </citation>
    <scope>NUCLEOTIDE SEQUENCE</scope>
    <source>
        <strain evidence="1">ZZ-2019</strain>
        <tissue evidence="1">Adductor muscle</tissue>
    </source>
</reference>
<organism evidence="1 2">
    <name type="scientific">Pinctada imbricata</name>
    <name type="common">Atlantic pearl-oyster</name>
    <name type="synonym">Pinctada martensii</name>
    <dbReference type="NCBI Taxonomy" id="66713"/>
    <lineage>
        <taxon>Eukaryota</taxon>
        <taxon>Metazoa</taxon>
        <taxon>Spiralia</taxon>
        <taxon>Lophotrochozoa</taxon>
        <taxon>Mollusca</taxon>
        <taxon>Bivalvia</taxon>
        <taxon>Autobranchia</taxon>
        <taxon>Pteriomorphia</taxon>
        <taxon>Pterioida</taxon>
        <taxon>Pterioidea</taxon>
        <taxon>Pteriidae</taxon>
        <taxon>Pinctada</taxon>
    </lineage>
</organism>
<evidence type="ECO:0000313" key="1">
    <source>
        <dbReference type="EMBL" id="KAK3087827.1"/>
    </source>
</evidence>
<gene>
    <name evidence="1" type="ORF">FSP39_011180</name>
</gene>
<dbReference type="GO" id="GO:0008270">
    <property type="term" value="F:zinc ion binding"/>
    <property type="evidence" value="ECO:0007669"/>
    <property type="project" value="UniProtKB-KW"/>
</dbReference>
<accession>A0AA88XSK3</accession>
<comment type="caution">
    <text evidence="1">The sequence shown here is derived from an EMBL/GenBank/DDBJ whole genome shotgun (WGS) entry which is preliminary data.</text>
</comment>
<dbReference type="GO" id="GO:0061630">
    <property type="term" value="F:ubiquitin protein ligase activity"/>
    <property type="evidence" value="ECO:0007669"/>
    <property type="project" value="UniProtKB-EC"/>
</dbReference>
<protein>
    <submittedName>
        <fullName evidence="1">Uncharacterized protein</fullName>
    </submittedName>
</protein>
<dbReference type="Proteomes" id="UP001186944">
    <property type="component" value="Unassembled WGS sequence"/>
</dbReference>
<dbReference type="PANTHER" id="PTHR22996:SF0">
    <property type="entry name" value="RE60872P-RELATED"/>
    <property type="match status" value="1"/>
</dbReference>
<dbReference type="EMBL" id="VSWD01000011">
    <property type="protein sequence ID" value="KAK3087827.1"/>
    <property type="molecule type" value="Genomic_DNA"/>
</dbReference>
<dbReference type="GO" id="GO:0016567">
    <property type="term" value="P:protein ubiquitination"/>
    <property type="evidence" value="ECO:0007669"/>
    <property type="project" value="TreeGrafter"/>
</dbReference>
<sequence>MGALTSRNDSESEELDSMATNVYKYPPKSGNYFSSHFYMGGERFEMPQPESYLFGENSDLNFLGGKPVPFPYLTPTSNEPIRPLKSLVNIRKDSLRLVKLEDAEKDVDDSSNGQVYKP</sequence>
<dbReference type="InterPro" id="IPR045194">
    <property type="entry name" value="MGRN1/RNF157-like"/>
</dbReference>